<name>A0A2U3T957_9VIRU</name>
<evidence type="ECO:0000256" key="1">
    <source>
        <dbReference type="SAM" id="MobiDB-lite"/>
    </source>
</evidence>
<feature type="region of interest" description="Disordered" evidence="1">
    <location>
        <begin position="135"/>
        <end position="157"/>
    </location>
</feature>
<dbReference type="Proteomes" id="UP000282287">
    <property type="component" value="Segment"/>
</dbReference>
<dbReference type="GeneID" id="80521865"/>
<dbReference type="KEGG" id="vg:80521865"/>
<feature type="compositionally biased region" description="Low complexity" evidence="1">
    <location>
        <begin position="135"/>
        <end position="150"/>
    </location>
</feature>
<dbReference type="EMBL" id="KY302866">
    <property type="protein sequence ID" value="ARO38290.1"/>
    <property type="molecule type" value="Genomic_DNA"/>
</dbReference>
<proteinExistence type="predicted"/>
<reference evidence="2 3" key="1">
    <citation type="submission" date="2016-12" db="EMBL/GenBank/DDBJ databases">
        <title>High diversity of replication-associated protein encoding circular DNA viruses in guano samples of European bats.</title>
        <authorList>
            <person name="Kemenesi G."/>
            <person name="Kurucz K."/>
            <person name="Zana B."/>
            <person name="Foldes F."/>
            <person name="Urban P."/>
            <person name="Vlaschenko A."/>
            <person name="Kravchenko K."/>
            <person name="Budinski I."/>
            <person name="Szodoray-Paradi F."/>
            <person name="Szodoray-Paradi A."/>
            <person name="Bucs S."/>
            <person name="Jere C."/>
            <person name="Csosz I."/>
            <person name="Estok P."/>
            <person name="Gorfol T."/>
            <person name="Boldogh S."/>
            <person name="Nemeth V."/>
            <person name="Banyai K."/>
            <person name="Jakab F."/>
        </authorList>
    </citation>
    <scope>NUCLEOTIDE SEQUENCE [LARGE SCALE GENOMIC DNA]</scope>
    <source>
        <strain evidence="2 3">BS50/Hun/2013</strain>
    </source>
</reference>
<accession>A0A2U3T957</accession>
<evidence type="ECO:0000313" key="2">
    <source>
        <dbReference type="EMBL" id="ARO38290.1"/>
    </source>
</evidence>
<organism evidence="2 3">
    <name type="scientific">Gemycircularvirus sp</name>
    <dbReference type="NCBI Taxonomy" id="1983771"/>
    <lineage>
        <taxon>Viruses</taxon>
        <taxon>Monodnaviria</taxon>
        <taxon>Shotokuvirae</taxon>
        <taxon>Cressdnaviricota</taxon>
        <taxon>Repensiviricetes</taxon>
        <taxon>Geplafuvirales</taxon>
        <taxon>Genomoviridae</taxon>
        <taxon>Gemycircularvirus</taxon>
    </lineage>
</organism>
<dbReference type="RefSeq" id="YP_010784616.1">
    <property type="nucleotide sequence ID" value="NC_075323.1"/>
</dbReference>
<sequence length="192" mass="21714">MPATFLLRTHSAMASMNGPLTTILDHWERSVSWPERIMLMEVLISMFFAILDENFDRDEPTFLMLEASTRTLNGLRKILEKVQRTRAKTGTLLLEDSQSPSSPLVLFQELKTRGLLLSARRVNENFLMLLRISSPSSDLSTPSPDGSGPSWTNHMRVPPGSPLQMELFLSWLDTELKLWETEVSVPPLSGFP</sequence>
<keyword evidence="3" id="KW-1185">Reference proteome</keyword>
<gene>
    <name evidence="2" type="primary">RepA</name>
</gene>
<protein>
    <submittedName>
        <fullName evidence="2">RepA</fullName>
    </submittedName>
</protein>
<evidence type="ECO:0000313" key="3">
    <source>
        <dbReference type="Proteomes" id="UP000282287"/>
    </source>
</evidence>